<gene>
    <name evidence="1" type="ORF">EMUCRT_0129</name>
</gene>
<dbReference type="PATRIC" id="fig|1359167.3.peg.126"/>
<evidence type="ECO:0000313" key="1">
    <source>
        <dbReference type="EMBL" id="KJV65946.1"/>
    </source>
</evidence>
<dbReference type="EMBL" id="LANU01000001">
    <property type="protein sequence ID" value="KJV65946.1"/>
    <property type="molecule type" value="Genomic_DNA"/>
</dbReference>
<organism evidence="1 2">
    <name type="scientific">Ehrlichia cf. muris str. EmCRT</name>
    <dbReference type="NCBI Taxonomy" id="1359167"/>
    <lineage>
        <taxon>Bacteria</taxon>
        <taxon>Pseudomonadati</taxon>
        <taxon>Pseudomonadota</taxon>
        <taxon>Alphaproteobacteria</taxon>
        <taxon>Rickettsiales</taxon>
        <taxon>Anaplasmataceae</taxon>
        <taxon>Ehrlichia</taxon>
    </lineage>
</organism>
<name>A0A0F3NDW1_9RICK</name>
<comment type="caution">
    <text evidence="1">The sequence shown here is derived from an EMBL/GenBank/DDBJ whole genome shotgun (WGS) entry which is preliminary data.</text>
</comment>
<proteinExistence type="predicted"/>
<dbReference type="AlphaFoldDB" id="A0A0F3NDW1"/>
<dbReference type="Proteomes" id="UP000033546">
    <property type="component" value="Unassembled WGS sequence"/>
</dbReference>
<sequence>MKSYNLLMLFSAQQILEFSVLSYYFPKQRNIKIILHNNAHHN</sequence>
<reference evidence="1 2" key="1">
    <citation type="submission" date="2015-02" db="EMBL/GenBank/DDBJ databases">
        <title>Genome Sequencing of Rickettsiales.</title>
        <authorList>
            <person name="Daugherty S.C."/>
            <person name="Su Q."/>
            <person name="Abolude K."/>
            <person name="Beier-Sexton M."/>
            <person name="Carlyon J.A."/>
            <person name="Carter R."/>
            <person name="Day N.P."/>
            <person name="Dumler S.J."/>
            <person name="Dyachenko V."/>
            <person name="Godinez A."/>
            <person name="Kurtti T.J."/>
            <person name="Lichay M."/>
            <person name="Mullins K.E."/>
            <person name="Ott S."/>
            <person name="Pappas-Brown V."/>
            <person name="Paris D.H."/>
            <person name="Patel P."/>
            <person name="Richards A.L."/>
            <person name="Sadzewicz L."/>
            <person name="Sears K."/>
            <person name="Seidman D."/>
            <person name="Sengamalay N."/>
            <person name="Stenos J."/>
            <person name="Tallon L.J."/>
            <person name="Vincent G."/>
            <person name="Fraser C.M."/>
            <person name="Munderloh U."/>
            <person name="Dunning-Hotopp J.C."/>
        </authorList>
    </citation>
    <scope>NUCLEOTIDE SEQUENCE [LARGE SCALE GENOMIC DNA]</scope>
    <source>
        <strain evidence="1 2">EmCRT</strain>
    </source>
</reference>
<protein>
    <submittedName>
        <fullName evidence="1">Uncharacterized protein</fullName>
    </submittedName>
</protein>
<accession>A0A0F3NDW1</accession>
<evidence type="ECO:0000313" key="2">
    <source>
        <dbReference type="Proteomes" id="UP000033546"/>
    </source>
</evidence>